<dbReference type="Gene3D" id="1.10.260.40">
    <property type="entry name" value="lambda repressor-like DNA-binding domains"/>
    <property type="match status" value="1"/>
</dbReference>
<evidence type="ECO:0000313" key="4">
    <source>
        <dbReference type="Proteomes" id="UP001646157"/>
    </source>
</evidence>
<protein>
    <submittedName>
        <fullName evidence="3">Transcriptional regulator with XRE-family HTH domain</fullName>
    </submittedName>
</protein>
<dbReference type="CDD" id="cd02209">
    <property type="entry name" value="cupin_XRE_C"/>
    <property type="match status" value="1"/>
</dbReference>
<accession>A0ABS2NHT7</accession>
<feature type="domain" description="HTH cro/C1-type" evidence="2">
    <location>
        <begin position="10"/>
        <end position="64"/>
    </location>
</feature>
<gene>
    <name evidence="3" type="ORF">JOC86_004003</name>
</gene>
<dbReference type="Pfam" id="PF07883">
    <property type="entry name" value="Cupin_2"/>
    <property type="match status" value="1"/>
</dbReference>
<keyword evidence="1" id="KW-0238">DNA-binding</keyword>
<dbReference type="InterPro" id="IPR014710">
    <property type="entry name" value="RmlC-like_jellyroll"/>
</dbReference>
<proteinExistence type="predicted"/>
<dbReference type="InterPro" id="IPR050807">
    <property type="entry name" value="TransReg_Diox_bact_type"/>
</dbReference>
<dbReference type="InterPro" id="IPR013096">
    <property type="entry name" value="Cupin_2"/>
</dbReference>
<evidence type="ECO:0000313" key="3">
    <source>
        <dbReference type="EMBL" id="MBM7587430.1"/>
    </source>
</evidence>
<name>A0ABS2NHT7_9BACI</name>
<dbReference type="PANTHER" id="PTHR46797">
    <property type="entry name" value="HTH-TYPE TRANSCRIPTIONAL REGULATOR"/>
    <property type="match status" value="1"/>
</dbReference>
<reference evidence="3 4" key="1">
    <citation type="submission" date="2021-01" db="EMBL/GenBank/DDBJ databases">
        <title>Genomic Encyclopedia of Type Strains, Phase IV (KMG-IV): sequencing the most valuable type-strain genomes for metagenomic binning, comparative biology and taxonomic classification.</title>
        <authorList>
            <person name="Goeker M."/>
        </authorList>
    </citation>
    <scope>NUCLEOTIDE SEQUENCE [LARGE SCALE GENOMIC DNA]</scope>
    <source>
        <strain evidence="3 4">DSM 24834</strain>
    </source>
</reference>
<dbReference type="Pfam" id="PF01381">
    <property type="entry name" value="HTH_3"/>
    <property type="match status" value="1"/>
</dbReference>
<dbReference type="RefSeq" id="WP_205174598.1">
    <property type="nucleotide sequence ID" value="NZ_JAFBDZ010000004.1"/>
</dbReference>
<dbReference type="InterPro" id="IPR011051">
    <property type="entry name" value="RmlC_Cupin_sf"/>
</dbReference>
<evidence type="ECO:0000259" key="2">
    <source>
        <dbReference type="PROSITE" id="PS50943"/>
    </source>
</evidence>
<dbReference type="EMBL" id="JAFBDZ010000004">
    <property type="protein sequence ID" value="MBM7587430.1"/>
    <property type="molecule type" value="Genomic_DNA"/>
</dbReference>
<dbReference type="PANTHER" id="PTHR46797:SF25">
    <property type="entry name" value="TRANSCRIPTIONAL REGULATOR"/>
    <property type="match status" value="1"/>
</dbReference>
<sequence length="170" mass="19578">MPSDSIGKKIKFLRKERKLTLKSLAEQTDVSISFLSQVERGKSSVTLESLKKIADALNINPSYFFSENRSQENSDAKHEPFHYQDLSHDIRDAVFSPILVTLKPGENKGSAFSHSGHEFIYIIEGKLTVEIYGERLELHEQESFMFDARKAHYWFNFSDQDVRFLVVSSK</sequence>
<evidence type="ECO:0000256" key="1">
    <source>
        <dbReference type="ARBA" id="ARBA00023125"/>
    </source>
</evidence>
<dbReference type="Gene3D" id="2.60.120.10">
    <property type="entry name" value="Jelly Rolls"/>
    <property type="match status" value="1"/>
</dbReference>
<dbReference type="SUPFAM" id="SSF51182">
    <property type="entry name" value="RmlC-like cupins"/>
    <property type="match status" value="1"/>
</dbReference>
<dbReference type="InterPro" id="IPR001387">
    <property type="entry name" value="Cro/C1-type_HTH"/>
</dbReference>
<organism evidence="3 4">
    <name type="scientific">Rossellomorea pakistanensis</name>
    <dbReference type="NCBI Taxonomy" id="992288"/>
    <lineage>
        <taxon>Bacteria</taxon>
        <taxon>Bacillati</taxon>
        <taxon>Bacillota</taxon>
        <taxon>Bacilli</taxon>
        <taxon>Bacillales</taxon>
        <taxon>Bacillaceae</taxon>
        <taxon>Rossellomorea</taxon>
    </lineage>
</organism>
<dbReference type="CDD" id="cd00093">
    <property type="entry name" value="HTH_XRE"/>
    <property type="match status" value="1"/>
</dbReference>
<keyword evidence="4" id="KW-1185">Reference proteome</keyword>
<dbReference type="SMART" id="SM00530">
    <property type="entry name" value="HTH_XRE"/>
    <property type="match status" value="1"/>
</dbReference>
<dbReference type="PROSITE" id="PS50943">
    <property type="entry name" value="HTH_CROC1"/>
    <property type="match status" value="1"/>
</dbReference>
<dbReference type="Proteomes" id="UP001646157">
    <property type="component" value="Unassembled WGS sequence"/>
</dbReference>
<dbReference type="SUPFAM" id="SSF47413">
    <property type="entry name" value="lambda repressor-like DNA-binding domains"/>
    <property type="match status" value="1"/>
</dbReference>
<comment type="caution">
    <text evidence="3">The sequence shown here is derived from an EMBL/GenBank/DDBJ whole genome shotgun (WGS) entry which is preliminary data.</text>
</comment>
<dbReference type="InterPro" id="IPR010982">
    <property type="entry name" value="Lambda_DNA-bd_dom_sf"/>
</dbReference>